<dbReference type="HOGENOM" id="CLU_026011_2_0_1"/>
<dbReference type="PANTHER" id="PTHR31212:SF4">
    <property type="entry name" value="ALPHA-KETOGLUTARATE-DEPENDENT DIOXYGENASE ALKB HOMOLOG 3"/>
    <property type="match status" value="1"/>
</dbReference>
<evidence type="ECO:0000256" key="1">
    <source>
        <dbReference type="SAM" id="MobiDB-lite"/>
    </source>
</evidence>
<dbReference type="Proteomes" id="UP000054538">
    <property type="component" value="Unassembled WGS sequence"/>
</dbReference>
<reference evidence="4" key="2">
    <citation type="submission" date="2015-01" db="EMBL/GenBank/DDBJ databases">
        <title>Evolutionary Origins and Diversification of the Mycorrhizal Mutualists.</title>
        <authorList>
            <consortium name="DOE Joint Genome Institute"/>
            <consortium name="Mycorrhizal Genomics Consortium"/>
            <person name="Kohler A."/>
            <person name="Kuo A."/>
            <person name="Nagy L.G."/>
            <person name="Floudas D."/>
            <person name="Copeland A."/>
            <person name="Barry K.W."/>
            <person name="Cichocki N."/>
            <person name="Veneault-Fourrey C."/>
            <person name="LaButti K."/>
            <person name="Lindquist E.A."/>
            <person name="Lipzen A."/>
            <person name="Lundell T."/>
            <person name="Morin E."/>
            <person name="Murat C."/>
            <person name="Riley R."/>
            <person name="Ohm R."/>
            <person name="Sun H."/>
            <person name="Tunlid A."/>
            <person name="Henrissat B."/>
            <person name="Grigoriev I.V."/>
            <person name="Hibbett D.S."/>
            <person name="Martin F."/>
        </authorList>
    </citation>
    <scope>NUCLEOTIDE SEQUENCE [LARGE SCALE GENOMIC DNA]</scope>
    <source>
        <strain evidence="4">Ve08.2h10</strain>
    </source>
</reference>
<evidence type="ECO:0000313" key="4">
    <source>
        <dbReference type="Proteomes" id="UP000054538"/>
    </source>
</evidence>
<evidence type="ECO:0000313" key="3">
    <source>
        <dbReference type="EMBL" id="KIL00654.1"/>
    </source>
</evidence>
<proteinExistence type="predicted"/>
<dbReference type="SUPFAM" id="SSF51197">
    <property type="entry name" value="Clavaminate synthase-like"/>
    <property type="match status" value="1"/>
</dbReference>
<dbReference type="AlphaFoldDB" id="A0A0D0DY61"/>
<dbReference type="EMBL" id="KN824829">
    <property type="protein sequence ID" value="KIL00654.1"/>
    <property type="molecule type" value="Genomic_DNA"/>
</dbReference>
<feature type="region of interest" description="Disordered" evidence="1">
    <location>
        <begin position="54"/>
        <end position="110"/>
    </location>
</feature>
<feature type="compositionally biased region" description="Polar residues" evidence="1">
    <location>
        <begin position="93"/>
        <end position="106"/>
    </location>
</feature>
<protein>
    <recommendedName>
        <fullName evidence="2">Alpha-ketoglutarate-dependent dioxygenase AlkB-like domain-containing protein</fullName>
    </recommendedName>
</protein>
<name>A0A0D0DY61_9AGAM</name>
<gene>
    <name evidence="3" type="ORF">PAXRUDRAFT_821451</name>
</gene>
<dbReference type="InterPro" id="IPR032854">
    <property type="entry name" value="ALKBH3"/>
</dbReference>
<feature type="domain" description="Alpha-ketoglutarate-dependent dioxygenase AlkB-like" evidence="2">
    <location>
        <begin position="193"/>
        <end position="338"/>
    </location>
</feature>
<reference evidence="3 4" key="1">
    <citation type="submission" date="2014-04" db="EMBL/GenBank/DDBJ databases">
        <authorList>
            <consortium name="DOE Joint Genome Institute"/>
            <person name="Kuo A."/>
            <person name="Kohler A."/>
            <person name="Jargeat P."/>
            <person name="Nagy L.G."/>
            <person name="Floudas D."/>
            <person name="Copeland A."/>
            <person name="Barry K.W."/>
            <person name="Cichocki N."/>
            <person name="Veneault-Fourrey C."/>
            <person name="LaButti K."/>
            <person name="Lindquist E.A."/>
            <person name="Lipzen A."/>
            <person name="Lundell T."/>
            <person name="Morin E."/>
            <person name="Murat C."/>
            <person name="Sun H."/>
            <person name="Tunlid A."/>
            <person name="Henrissat B."/>
            <person name="Grigoriev I.V."/>
            <person name="Hibbett D.S."/>
            <person name="Martin F."/>
            <person name="Nordberg H.P."/>
            <person name="Cantor M.N."/>
            <person name="Hua S.X."/>
        </authorList>
    </citation>
    <scope>NUCLEOTIDE SEQUENCE [LARGE SCALE GENOMIC DNA]</scope>
    <source>
        <strain evidence="3 4">Ve08.2h10</strain>
    </source>
</reference>
<dbReference type="Pfam" id="PF13532">
    <property type="entry name" value="2OG-FeII_Oxy_2"/>
    <property type="match status" value="1"/>
</dbReference>
<dbReference type="InterPro" id="IPR037151">
    <property type="entry name" value="AlkB-like_sf"/>
</dbReference>
<dbReference type="STRING" id="930991.A0A0D0DY61"/>
<keyword evidence="4" id="KW-1185">Reference proteome</keyword>
<dbReference type="GO" id="GO:0006307">
    <property type="term" value="P:DNA alkylation repair"/>
    <property type="evidence" value="ECO:0007669"/>
    <property type="project" value="InterPro"/>
</dbReference>
<evidence type="ECO:0000259" key="2">
    <source>
        <dbReference type="Pfam" id="PF13532"/>
    </source>
</evidence>
<dbReference type="Gene3D" id="2.60.120.590">
    <property type="entry name" value="Alpha-ketoglutarate-dependent dioxygenase AlkB-like"/>
    <property type="match status" value="1"/>
</dbReference>
<dbReference type="OrthoDB" id="545910at2759"/>
<dbReference type="InterPro" id="IPR027450">
    <property type="entry name" value="AlkB-like"/>
</dbReference>
<dbReference type="PANTHER" id="PTHR31212">
    <property type="entry name" value="ALPHA-KETOGLUTARATE-DEPENDENT DIOXYGENASE ALKB HOMOLOG 3"/>
    <property type="match status" value="1"/>
</dbReference>
<accession>A0A0D0DY61</accession>
<organism evidence="3 4">
    <name type="scientific">Paxillus rubicundulus Ve08.2h10</name>
    <dbReference type="NCBI Taxonomy" id="930991"/>
    <lineage>
        <taxon>Eukaryota</taxon>
        <taxon>Fungi</taxon>
        <taxon>Dikarya</taxon>
        <taxon>Basidiomycota</taxon>
        <taxon>Agaricomycotina</taxon>
        <taxon>Agaricomycetes</taxon>
        <taxon>Agaricomycetidae</taxon>
        <taxon>Boletales</taxon>
        <taxon>Paxilineae</taxon>
        <taxon>Paxillaceae</taxon>
        <taxon>Paxillus</taxon>
    </lineage>
</organism>
<sequence>MDRVDTETLIAMVSSLLTVPQPGQDVVLDAIIQCNGNAKAAAEFIDAIHTTPSAIRKRKAPSSDLSNWLTPSASRPSGSKPMSSSKKPHHDGTTSARPTAQSSGASPSKPAVDLMSVLRQAPPSKPSIPRLPPLTLSNPAMVAQHIPCTLHLSILPAELACNLFHTMVDLSQSWKRNKWWLFDRVVESPHRTSFFVRKTSCADDDESWQEVAQYWYNGRPTNPPENFPHLMEEACQYVEKVVNEEMRKRERLPLEWAGQGTDGQLWHANVAASNCYEGTQESVGLHSDQLTYLGPYPTIASLSLGTTRVFRLREVIPSDDISTRRARTFNIPLPHNSVRHFIR</sequence>
<feature type="compositionally biased region" description="Low complexity" evidence="1">
    <location>
        <begin position="72"/>
        <end position="85"/>
    </location>
</feature>
<dbReference type="GO" id="GO:0051213">
    <property type="term" value="F:dioxygenase activity"/>
    <property type="evidence" value="ECO:0007669"/>
    <property type="project" value="InterPro"/>
</dbReference>
<dbReference type="InParanoid" id="A0A0D0DY61"/>